<gene>
    <name evidence="3" type="ORF">P8192_09170</name>
</gene>
<dbReference type="RefSeq" id="WP_278156441.1">
    <property type="nucleotide sequence ID" value="NZ_CP121252.1"/>
</dbReference>
<accession>A0ABY8H366</accession>
<evidence type="ECO:0000313" key="3">
    <source>
        <dbReference type="EMBL" id="WFP15577.1"/>
    </source>
</evidence>
<protein>
    <recommendedName>
        <fullName evidence="2">Segregation and condensation protein A</fullName>
    </recommendedName>
</protein>
<dbReference type="Gene3D" id="6.10.250.2410">
    <property type="match status" value="1"/>
</dbReference>
<dbReference type="EMBL" id="CP121252">
    <property type="protein sequence ID" value="WFP15577.1"/>
    <property type="molecule type" value="Genomic_DNA"/>
</dbReference>
<dbReference type="Pfam" id="PF02616">
    <property type="entry name" value="SMC_ScpA"/>
    <property type="match status" value="1"/>
</dbReference>
<evidence type="ECO:0000313" key="4">
    <source>
        <dbReference type="Proteomes" id="UP001219037"/>
    </source>
</evidence>
<keyword evidence="1" id="KW-0159">Chromosome partition</keyword>
<keyword evidence="4" id="KW-1185">Reference proteome</keyword>
<name>A0ABY8H366_9MICC</name>
<dbReference type="Proteomes" id="UP001219037">
    <property type="component" value="Chromosome"/>
</dbReference>
<reference evidence="3 4" key="1">
    <citation type="submission" date="2023-04" db="EMBL/GenBank/DDBJ databases">
        <title>Funneling lignin-derived compounds into biodiesel using alkali-halophilic Citricoccus sp. P2.</title>
        <authorList>
            <person name="Luo C.-B."/>
        </authorList>
    </citation>
    <scope>NUCLEOTIDE SEQUENCE [LARGE SCALE GENOMIC DNA]</scope>
    <source>
        <strain evidence="3 4">P2</strain>
    </source>
</reference>
<evidence type="ECO:0000256" key="1">
    <source>
        <dbReference type="ARBA" id="ARBA00022829"/>
    </source>
</evidence>
<dbReference type="PANTHER" id="PTHR33969:SF2">
    <property type="entry name" value="SEGREGATION AND CONDENSATION PROTEIN A"/>
    <property type="match status" value="1"/>
</dbReference>
<organism evidence="3 4">
    <name type="scientific">Citricoccus muralis</name>
    <dbReference type="NCBI Taxonomy" id="169134"/>
    <lineage>
        <taxon>Bacteria</taxon>
        <taxon>Bacillati</taxon>
        <taxon>Actinomycetota</taxon>
        <taxon>Actinomycetes</taxon>
        <taxon>Micrococcales</taxon>
        <taxon>Micrococcaceae</taxon>
        <taxon>Citricoccus</taxon>
    </lineage>
</organism>
<sequence>MTEDATTLIDAETVDDAASGFLVTLPNFNGPFDLLLSLIARRRMDVTEIALAEVTDEFLSYVRTLETTEAALDQSSSFVVVAATLLDLKTARLLPSGFSDPEEELALLEAKDLLFARLLQYKAFKEAAGLMRTRMEIESARTPRQASIDPQLLSVLPELVWTLSAEQFGQLAHEVLNRPVEPAETVGVDHLHAPAVSVQEQTTIMAQRLSTAGVLSFGELIADAESSLVVVARFLGLLEMFRDRLIQLDQPTPLGEITVEWAAIS</sequence>
<proteinExistence type="predicted"/>
<evidence type="ECO:0000256" key="2">
    <source>
        <dbReference type="ARBA" id="ARBA00044777"/>
    </source>
</evidence>
<dbReference type="InterPro" id="IPR003768">
    <property type="entry name" value="ScpA"/>
</dbReference>
<dbReference type="PANTHER" id="PTHR33969">
    <property type="entry name" value="SEGREGATION AND CONDENSATION PROTEIN A"/>
    <property type="match status" value="1"/>
</dbReference>